<dbReference type="STRING" id="796925.A0A137PBQ4"/>
<keyword evidence="6 8" id="KW-0418">Kinase</keyword>
<dbReference type="GO" id="GO:0005634">
    <property type="term" value="C:nucleus"/>
    <property type="evidence" value="ECO:0007669"/>
    <property type="project" value="TreeGrafter"/>
</dbReference>
<dbReference type="InterPro" id="IPR043001">
    <property type="entry name" value="IP5_2-K_N_lobe"/>
</dbReference>
<sequence>MFELNKIKYINEGNQNLAVSINSNDAHYIGKVLRLTKIETEKLETQNLAKLEADIDFQYKFYKDILSALIPEANLPKIDIVELNSELLQQINDQIESYRPESRKDKVINYKLSRCLLMDNLIFEGGLSFEVKPKWGFLNHNQLVASSNEYCRYCKHKLCKEDHYSNYCPINLYNNIDLQKSIDDLLDSVKLDCGFKNLKFFELNKILNFNEVLDEWSKLIELEDKTILETSLKAILSQIFENTKIFNLLQNLQSKLDPIGIRKIYELLIQTEIVDLKVLKDKLTNTQYILECVNYFLNECPIISKDLISNDVEFCYKLTVAYIISNTFKDCSLIFNLSLFNTGSDNECIEFELNDKIIKFNLEIGVVDLDLKNVSKLKHWYDLEVWINEEFERMLDEGLVNITKCSSLLKN</sequence>
<dbReference type="GO" id="GO:0005524">
    <property type="term" value="F:ATP binding"/>
    <property type="evidence" value="ECO:0007669"/>
    <property type="project" value="UniProtKB-KW"/>
</dbReference>
<evidence type="ECO:0000256" key="5">
    <source>
        <dbReference type="ARBA" id="ARBA00022741"/>
    </source>
</evidence>
<dbReference type="GO" id="GO:0035299">
    <property type="term" value="F:inositol-1,3,4,5,6-pentakisphosphate 2-kinase activity"/>
    <property type="evidence" value="ECO:0007669"/>
    <property type="project" value="UniProtKB-EC"/>
</dbReference>
<keyword evidence="5 8" id="KW-0547">Nucleotide-binding</keyword>
<dbReference type="Pfam" id="PF06090">
    <property type="entry name" value="Ins_P5_2-kin"/>
    <property type="match status" value="1"/>
</dbReference>
<dbReference type="PANTHER" id="PTHR14456:SF2">
    <property type="entry name" value="INOSITOL-PENTAKISPHOSPHATE 2-KINASE"/>
    <property type="match status" value="1"/>
</dbReference>
<evidence type="ECO:0000313" key="10">
    <source>
        <dbReference type="Proteomes" id="UP000070444"/>
    </source>
</evidence>
<evidence type="ECO:0000256" key="6">
    <source>
        <dbReference type="ARBA" id="ARBA00022777"/>
    </source>
</evidence>
<evidence type="ECO:0000256" key="1">
    <source>
        <dbReference type="ARBA" id="ARBA00001774"/>
    </source>
</evidence>
<keyword evidence="10" id="KW-1185">Reference proteome</keyword>
<evidence type="ECO:0000256" key="7">
    <source>
        <dbReference type="ARBA" id="ARBA00022840"/>
    </source>
</evidence>
<evidence type="ECO:0000256" key="4">
    <source>
        <dbReference type="ARBA" id="ARBA00022679"/>
    </source>
</evidence>
<evidence type="ECO:0000256" key="8">
    <source>
        <dbReference type="RuleBase" id="RU364126"/>
    </source>
</evidence>
<proteinExistence type="predicted"/>
<dbReference type="InterPro" id="IPR009286">
    <property type="entry name" value="Ins_P5_2-kin"/>
</dbReference>
<evidence type="ECO:0000256" key="2">
    <source>
        <dbReference type="ARBA" id="ARBA00012023"/>
    </source>
</evidence>
<evidence type="ECO:0000256" key="3">
    <source>
        <dbReference type="ARBA" id="ARBA00014846"/>
    </source>
</evidence>
<dbReference type="PANTHER" id="PTHR14456">
    <property type="entry name" value="INOSITOL POLYPHOSPHATE KINASE 1"/>
    <property type="match status" value="1"/>
</dbReference>
<comment type="catalytic activity">
    <reaction evidence="1 8">
        <text>1D-myo-inositol 1,3,4,5,6-pentakisphosphate + ATP = 1D-myo-inositol hexakisphosphate + ADP + H(+)</text>
        <dbReference type="Rhea" id="RHEA:20313"/>
        <dbReference type="ChEBI" id="CHEBI:15378"/>
        <dbReference type="ChEBI" id="CHEBI:30616"/>
        <dbReference type="ChEBI" id="CHEBI:57733"/>
        <dbReference type="ChEBI" id="CHEBI:58130"/>
        <dbReference type="ChEBI" id="CHEBI:456216"/>
        <dbReference type="EC" id="2.7.1.158"/>
    </reaction>
</comment>
<keyword evidence="4 8" id="KW-0808">Transferase</keyword>
<dbReference type="AlphaFoldDB" id="A0A137PBQ4"/>
<dbReference type="OrthoDB" id="272370at2759"/>
<dbReference type="Proteomes" id="UP000070444">
    <property type="component" value="Unassembled WGS sequence"/>
</dbReference>
<keyword evidence="7 8" id="KW-0067">ATP-binding</keyword>
<comment type="domain">
    <text evidence="8">The EXKPK motif is conserved in inositol-pentakisphosphate 2-kinases of both family 1 and 2.</text>
</comment>
<name>A0A137PBQ4_CONC2</name>
<gene>
    <name evidence="9" type="ORF">CONCODRAFT_4836</name>
</gene>
<evidence type="ECO:0000313" key="9">
    <source>
        <dbReference type="EMBL" id="KXN72392.1"/>
    </source>
</evidence>
<accession>A0A137PBQ4</accession>
<reference evidence="9 10" key="1">
    <citation type="journal article" date="2015" name="Genome Biol. Evol.">
        <title>Phylogenomic analyses indicate that early fungi evolved digesting cell walls of algal ancestors of land plants.</title>
        <authorList>
            <person name="Chang Y."/>
            <person name="Wang S."/>
            <person name="Sekimoto S."/>
            <person name="Aerts A.L."/>
            <person name="Choi C."/>
            <person name="Clum A."/>
            <person name="LaButti K.M."/>
            <person name="Lindquist E.A."/>
            <person name="Yee Ngan C."/>
            <person name="Ohm R.A."/>
            <person name="Salamov A.A."/>
            <person name="Grigoriev I.V."/>
            <person name="Spatafora J.W."/>
            <person name="Berbee M.L."/>
        </authorList>
    </citation>
    <scope>NUCLEOTIDE SEQUENCE [LARGE SCALE GENOMIC DNA]</scope>
    <source>
        <strain evidence="9 10">NRRL 28638</strain>
    </source>
</reference>
<dbReference type="GO" id="GO:0032958">
    <property type="term" value="P:inositol phosphate biosynthetic process"/>
    <property type="evidence" value="ECO:0007669"/>
    <property type="project" value="TreeGrafter"/>
</dbReference>
<organism evidence="9 10">
    <name type="scientific">Conidiobolus coronatus (strain ATCC 28846 / CBS 209.66 / NRRL 28638)</name>
    <name type="common">Delacroixia coronata</name>
    <dbReference type="NCBI Taxonomy" id="796925"/>
    <lineage>
        <taxon>Eukaryota</taxon>
        <taxon>Fungi</taxon>
        <taxon>Fungi incertae sedis</taxon>
        <taxon>Zoopagomycota</taxon>
        <taxon>Entomophthoromycotina</taxon>
        <taxon>Entomophthoromycetes</taxon>
        <taxon>Entomophthorales</taxon>
        <taxon>Ancylistaceae</taxon>
        <taxon>Conidiobolus</taxon>
    </lineage>
</organism>
<dbReference type="Gene3D" id="3.30.200.110">
    <property type="entry name" value="Inositol-pentakisphosphate 2-kinase, N-lobe"/>
    <property type="match status" value="1"/>
</dbReference>
<protein>
    <recommendedName>
        <fullName evidence="3 8">Inositol-pentakisphosphate 2-kinase</fullName>
        <ecNumber evidence="2 8">2.7.1.158</ecNumber>
    </recommendedName>
</protein>
<dbReference type="EMBL" id="KQ964454">
    <property type="protein sequence ID" value="KXN72392.1"/>
    <property type="molecule type" value="Genomic_DNA"/>
</dbReference>
<comment type="function">
    <text evidence="8">Phosphorylates Ins(1,3,4,5,6)P5 at position 2 to form Ins(1,2,3,4,5,6)P6 (InsP6 or phytate).</text>
</comment>
<dbReference type="EC" id="2.7.1.158" evidence="2 8"/>